<dbReference type="InterPro" id="IPR006027">
    <property type="entry name" value="NusB_RsmB_TIM44"/>
</dbReference>
<sequence>MSKGAESRAAAAQVLEQVLEQGRSLSQALPDYTTKLEPRDRAMVQSLCFGVLRNLPLLNAALTKFLAKPLKKDLAILHHLLLVGAYQLLLMGTSDHAAVSATVEATELLKKRRQKGLVNAVLRNLQRQREAVLADLNANSELQHSHPRWLADAIKAAYPEQAEAIFNANNLQAPLWLRVNTQQVSVAKFREALTSYDDELLLADAVAGLPSALKLQKAVDVRQLPGFSEGWFSVQDCSAQYAASLLTTEPGQRVLDCCAAPGGKTAHILEQIPTAEVHALDIDAQRLARVEENLTRLQLNAKILCGDASQPQQWWDGTLYDRILLDAPCSATGVIRRHPDIKWLRRANDIPALVKTQAALLDALWPLLRAGGRLVYATCSILPEENQKQIEAFCQRHQDAHSMPTAPDGASCWQRLPGEQDGDGFFYAIVEKQQ</sequence>
<proteinExistence type="inferred from homology"/>
<dbReference type="EMBL" id="PIPW01000002">
    <property type="protein sequence ID" value="RUO52686.1"/>
    <property type="molecule type" value="Genomic_DNA"/>
</dbReference>
<dbReference type="CDD" id="cd02440">
    <property type="entry name" value="AdoMet_MTases"/>
    <property type="match status" value="1"/>
</dbReference>
<dbReference type="PROSITE" id="PS51686">
    <property type="entry name" value="SAM_MT_RSMB_NOP"/>
    <property type="match status" value="1"/>
</dbReference>
<dbReference type="PANTHER" id="PTHR22807:SF61">
    <property type="entry name" value="NOL1_NOP2_SUN FAMILY PROTEIN _ ANTITERMINATION NUSB DOMAIN-CONTAINING PROTEIN"/>
    <property type="match status" value="1"/>
</dbReference>
<dbReference type="RefSeq" id="WP_126763072.1">
    <property type="nucleotide sequence ID" value="NZ_JBHLTZ010000012.1"/>
</dbReference>
<comment type="function">
    <text evidence="1">Specifically methylates the cytosine at position 967 (m5C967) of 16S rRNA.</text>
</comment>
<dbReference type="NCBIfam" id="TIGR00563">
    <property type="entry name" value="rsmB"/>
    <property type="match status" value="1"/>
</dbReference>
<dbReference type="Pfam" id="PF01189">
    <property type="entry name" value="Methyltr_RsmB-F"/>
    <property type="match status" value="1"/>
</dbReference>
<dbReference type="PANTHER" id="PTHR22807">
    <property type="entry name" value="NOP2 YEAST -RELATED NOL1/NOP2/FMU SUN DOMAIN-CONTAINING"/>
    <property type="match status" value="1"/>
</dbReference>
<dbReference type="GO" id="GO:0003723">
    <property type="term" value="F:RNA binding"/>
    <property type="evidence" value="ECO:0007669"/>
    <property type="project" value="UniProtKB-UniRule"/>
</dbReference>
<dbReference type="Pfam" id="PF22458">
    <property type="entry name" value="RsmF-B_ferredox"/>
    <property type="match status" value="1"/>
</dbReference>
<evidence type="ECO:0000256" key="2">
    <source>
        <dbReference type="ARBA" id="ARBA00004496"/>
    </source>
</evidence>
<feature type="binding site" evidence="13">
    <location>
        <begin position="258"/>
        <end position="264"/>
    </location>
    <ligand>
        <name>S-adenosyl-L-methionine</name>
        <dbReference type="ChEBI" id="CHEBI:59789"/>
    </ligand>
</feature>
<dbReference type="Gene3D" id="3.40.50.150">
    <property type="entry name" value="Vaccinia Virus protein VP39"/>
    <property type="match status" value="1"/>
</dbReference>
<feature type="active site" description="Nucleophile" evidence="13">
    <location>
        <position position="379"/>
    </location>
</feature>
<name>A0A432XVD2_9GAMM</name>
<dbReference type="Proteomes" id="UP000287198">
    <property type="component" value="Unassembled WGS sequence"/>
</dbReference>
<protein>
    <recommendedName>
        <fullName evidence="3">16S rRNA (cytosine(967)-C(5))-methyltransferase</fullName>
        <ecNumber evidence="3">2.1.1.176</ecNumber>
    </recommendedName>
    <alternativeName>
        <fullName evidence="10">16S rRNA m5C967 methyltransferase</fullName>
    </alternativeName>
    <alternativeName>
        <fullName evidence="11">rRNA (cytosine-C(5)-)-methyltransferase RsmB</fullName>
    </alternativeName>
</protein>
<dbReference type="Gene3D" id="1.10.940.10">
    <property type="entry name" value="NusB-like"/>
    <property type="match status" value="1"/>
</dbReference>
<evidence type="ECO:0000256" key="5">
    <source>
        <dbReference type="ARBA" id="ARBA00022552"/>
    </source>
</evidence>
<keyword evidence="8 13" id="KW-0949">S-adenosyl-L-methionine</keyword>
<dbReference type="GO" id="GO:0005829">
    <property type="term" value="C:cytosol"/>
    <property type="evidence" value="ECO:0007669"/>
    <property type="project" value="TreeGrafter"/>
</dbReference>
<dbReference type="Pfam" id="PF01029">
    <property type="entry name" value="NusB"/>
    <property type="match status" value="1"/>
</dbReference>
<keyword evidence="9 13" id="KW-0694">RNA-binding</keyword>
<keyword evidence="4" id="KW-0963">Cytoplasm</keyword>
<comment type="similarity">
    <text evidence="13">Belongs to the class I-like SAM-binding methyltransferase superfamily. RsmB/NOP family.</text>
</comment>
<dbReference type="GO" id="GO:0070475">
    <property type="term" value="P:rRNA base methylation"/>
    <property type="evidence" value="ECO:0007669"/>
    <property type="project" value="TreeGrafter"/>
</dbReference>
<dbReference type="GO" id="GO:0009383">
    <property type="term" value="F:rRNA (cytosine-C5-)-methyltransferase activity"/>
    <property type="evidence" value="ECO:0007669"/>
    <property type="project" value="TreeGrafter"/>
</dbReference>
<dbReference type="PRINTS" id="PR02008">
    <property type="entry name" value="RCMTFAMILY"/>
</dbReference>
<evidence type="ECO:0000256" key="6">
    <source>
        <dbReference type="ARBA" id="ARBA00022603"/>
    </source>
</evidence>
<dbReference type="InterPro" id="IPR035926">
    <property type="entry name" value="NusB-like_sf"/>
</dbReference>
<feature type="binding site" evidence="13">
    <location>
        <position position="307"/>
    </location>
    <ligand>
        <name>S-adenosyl-L-methionine</name>
        <dbReference type="ChEBI" id="CHEBI:59789"/>
    </ligand>
</feature>
<gene>
    <name evidence="15" type="ORF">CWI69_06510</name>
</gene>
<dbReference type="NCBIfam" id="NF008149">
    <property type="entry name" value="PRK10901.1"/>
    <property type="match status" value="1"/>
</dbReference>
<evidence type="ECO:0000313" key="16">
    <source>
        <dbReference type="Proteomes" id="UP000287198"/>
    </source>
</evidence>
<dbReference type="Gene3D" id="1.10.287.730">
    <property type="entry name" value="Helix hairpin bin"/>
    <property type="match status" value="1"/>
</dbReference>
<evidence type="ECO:0000256" key="13">
    <source>
        <dbReference type="PROSITE-ProRule" id="PRU01023"/>
    </source>
</evidence>
<dbReference type="EC" id="2.1.1.176" evidence="3"/>
<evidence type="ECO:0000256" key="12">
    <source>
        <dbReference type="ARBA" id="ARBA00047283"/>
    </source>
</evidence>
<feature type="binding site" evidence="13">
    <location>
        <position position="326"/>
    </location>
    <ligand>
        <name>S-adenosyl-L-methionine</name>
        <dbReference type="ChEBI" id="CHEBI:59789"/>
    </ligand>
</feature>
<dbReference type="GO" id="GO:0006355">
    <property type="term" value="P:regulation of DNA-templated transcription"/>
    <property type="evidence" value="ECO:0007669"/>
    <property type="project" value="InterPro"/>
</dbReference>
<evidence type="ECO:0000256" key="10">
    <source>
        <dbReference type="ARBA" id="ARBA00030399"/>
    </source>
</evidence>
<keyword evidence="16" id="KW-1185">Reference proteome</keyword>
<evidence type="ECO:0000256" key="9">
    <source>
        <dbReference type="ARBA" id="ARBA00022884"/>
    </source>
</evidence>
<comment type="catalytic activity">
    <reaction evidence="12">
        <text>cytidine(967) in 16S rRNA + S-adenosyl-L-methionine = 5-methylcytidine(967) in 16S rRNA + S-adenosyl-L-homocysteine + H(+)</text>
        <dbReference type="Rhea" id="RHEA:42748"/>
        <dbReference type="Rhea" id="RHEA-COMP:10219"/>
        <dbReference type="Rhea" id="RHEA-COMP:10220"/>
        <dbReference type="ChEBI" id="CHEBI:15378"/>
        <dbReference type="ChEBI" id="CHEBI:57856"/>
        <dbReference type="ChEBI" id="CHEBI:59789"/>
        <dbReference type="ChEBI" id="CHEBI:74483"/>
        <dbReference type="ChEBI" id="CHEBI:82748"/>
        <dbReference type="EC" id="2.1.1.176"/>
    </reaction>
</comment>
<dbReference type="InterPro" id="IPR054728">
    <property type="entry name" value="RsmB-like_ferredoxin"/>
</dbReference>
<feature type="binding site" evidence="13">
    <location>
        <position position="281"/>
    </location>
    <ligand>
        <name>S-adenosyl-L-methionine</name>
        <dbReference type="ChEBI" id="CHEBI:59789"/>
    </ligand>
</feature>
<keyword evidence="5" id="KW-0698">rRNA processing</keyword>
<dbReference type="Gene3D" id="3.30.70.1170">
    <property type="entry name" value="Sun protein, domain 3"/>
    <property type="match status" value="1"/>
</dbReference>
<organism evidence="15 16">
    <name type="scientific">Pseudidiomarina halophila</name>
    <dbReference type="NCBI Taxonomy" id="1449799"/>
    <lineage>
        <taxon>Bacteria</taxon>
        <taxon>Pseudomonadati</taxon>
        <taxon>Pseudomonadota</taxon>
        <taxon>Gammaproteobacteria</taxon>
        <taxon>Alteromonadales</taxon>
        <taxon>Idiomarinaceae</taxon>
        <taxon>Pseudidiomarina</taxon>
    </lineage>
</organism>
<dbReference type="InterPro" id="IPR023267">
    <property type="entry name" value="RCMT"/>
</dbReference>
<dbReference type="InterPro" id="IPR004573">
    <property type="entry name" value="rRNA_ssu_MeTfrase_B"/>
</dbReference>
<keyword evidence="7 13" id="KW-0808">Transferase</keyword>
<comment type="caution">
    <text evidence="15">The sequence shown here is derived from an EMBL/GenBank/DDBJ whole genome shotgun (WGS) entry which is preliminary data.</text>
</comment>
<dbReference type="FunFam" id="3.40.50.150:FF:000022">
    <property type="entry name" value="Ribosomal RNA small subunit methyltransferase B"/>
    <property type="match status" value="1"/>
</dbReference>
<evidence type="ECO:0000256" key="11">
    <source>
        <dbReference type="ARBA" id="ARBA00031088"/>
    </source>
</evidence>
<dbReference type="OrthoDB" id="9810297at2"/>
<dbReference type="InterPro" id="IPR029063">
    <property type="entry name" value="SAM-dependent_MTases_sf"/>
</dbReference>
<evidence type="ECO:0000256" key="8">
    <source>
        <dbReference type="ARBA" id="ARBA00022691"/>
    </source>
</evidence>
<accession>A0A432XVD2</accession>
<evidence type="ECO:0000313" key="15">
    <source>
        <dbReference type="EMBL" id="RUO52686.1"/>
    </source>
</evidence>
<feature type="domain" description="SAM-dependent MTase RsmB/NOP-type" evidence="14">
    <location>
        <begin position="165"/>
        <end position="433"/>
    </location>
</feature>
<dbReference type="AlphaFoldDB" id="A0A432XVD2"/>
<dbReference type="SUPFAM" id="SSF48013">
    <property type="entry name" value="NusB-like"/>
    <property type="match status" value="1"/>
</dbReference>
<comment type="subcellular location">
    <subcellularLocation>
        <location evidence="2">Cytoplasm</location>
    </subcellularLocation>
</comment>
<dbReference type="InterPro" id="IPR001678">
    <property type="entry name" value="MeTrfase_RsmB-F_NOP2_dom"/>
</dbReference>
<reference evidence="16" key="1">
    <citation type="journal article" date="2018" name="Front. Microbiol.">
        <title>Genome-Based Analysis Reveals the Taxonomy and Diversity of the Family Idiomarinaceae.</title>
        <authorList>
            <person name="Liu Y."/>
            <person name="Lai Q."/>
            <person name="Shao Z."/>
        </authorList>
    </citation>
    <scope>NUCLEOTIDE SEQUENCE [LARGE SCALE GENOMIC DNA]</scope>
    <source>
        <strain evidence="16">BH195</strain>
    </source>
</reference>
<evidence type="ECO:0000256" key="4">
    <source>
        <dbReference type="ARBA" id="ARBA00022490"/>
    </source>
</evidence>
<evidence type="ECO:0000256" key="7">
    <source>
        <dbReference type="ARBA" id="ARBA00022679"/>
    </source>
</evidence>
<evidence type="ECO:0000256" key="3">
    <source>
        <dbReference type="ARBA" id="ARBA00012140"/>
    </source>
</evidence>
<keyword evidence="6 13" id="KW-0489">Methyltransferase</keyword>
<evidence type="ECO:0000259" key="14">
    <source>
        <dbReference type="PROSITE" id="PS51686"/>
    </source>
</evidence>
<dbReference type="SUPFAM" id="SSF53335">
    <property type="entry name" value="S-adenosyl-L-methionine-dependent methyltransferases"/>
    <property type="match status" value="1"/>
</dbReference>
<dbReference type="InterPro" id="IPR049560">
    <property type="entry name" value="MeTrfase_RsmB-F_NOP2_cat"/>
</dbReference>
<evidence type="ECO:0000256" key="1">
    <source>
        <dbReference type="ARBA" id="ARBA00002724"/>
    </source>
</evidence>